<feature type="coiled-coil region" evidence="2">
    <location>
        <begin position="398"/>
        <end position="427"/>
    </location>
</feature>
<dbReference type="Pfam" id="PF02321">
    <property type="entry name" value="OEP"/>
    <property type="match status" value="2"/>
</dbReference>
<protein>
    <submittedName>
        <fullName evidence="4">TolC family protein</fullName>
    </submittedName>
</protein>
<keyword evidence="2" id="KW-0175">Coiled coil</keyword>
<keyword evidence="5" id="KW-1185">Reference proteome</keyword>
<keyword evidence="3" id="KW-0732">Signal</keyword>
<dbReference type="InterPro" id="IPR010131">
    <property type="entry name" value="MdtP/NodT-like"/>
</dbReference>
<proteinExistence type="inferred from homology"/>
<dbReference type="RefSeq" id="WP_168105644.1">
    <property type="nucleotide sequence ID" value="NZ_VTOX01000001.1"/>
</dbReference>
<dbReference type="PANTHER" id="PTHR30203">
    <property type="entry name" value="OUTER MEMBRANE CATION EFFLUX PROTEIN"/>
    <property type="match status" value="1"/>
</dbReference>
<evidence type="ECO:0000313" key="5">
    <source>
        <dbReference type="Proteomes" id="UP000521868"/>
    </source>
</evidence>
<comment type="similarity">
    <text evidence="1">Belongs to the outer membrane factor (OMF) (TC 1.B.17) family.</text>
</comment>
<name>A0A7X6DCC0_9BURK</name>
<evidence type="ECO:0000256" key="3">
    <source>
        <dbReference type="SAM" id="SignalP"/>
    </source>
</evidence>
<dbReference type="EMBL" id="VTOX01000001">
    <property type="protein sequence ID" value="NKE64562.1"/>
    <property type="molecule type" value="Genomic_DNA"/>
</dbReference>
<comment type="caution">
    <text evidence="4">The sequence shown here is derived from an EMBL/GenBank/DDBJ whole genome shotgun (WGS) entry which is preliminary data.</text>
</comment>
<feature type="signal peptide" evidence="3">
    <location>
        <begin position="1"/>
        <end position="36"/>
    </location>
</feature>
<dbReference type="PANTHER" id="PTHR30203:SF24">
    <property type="entry name" value="BLR4935 PROTEIN"/>
    <property type="match status" value="1"/>
</dbReference>
<dbReference type="SUPFAM" id="SSF56954">
    <property type="entry name" value="Outer membrane efflux proteins (OEP)"/>
    <property type="match status" value="1"/>
</dbReference>
<organism evidence="4 5">
    <name type="scientific">Ramlibacter lithotrophicus</name>
    <dbReference type="NCBI Taxonomy" id="2606681"/>
    <lineage>
        <taxon>Bacteria</taxon>
        <taxon>Pseudomonadati</taxon>
        <taxon>Pseudomonadota</taxon>
        <taxon>Betaproteobacteria</taxon>
        <taxon>Burkholderiales</taxon>
        <taxon>Comamonadaceae</taxon>
        <taxon>Ramlibacter</taxon>
    </lineage>
</organism>
<dbReference type="Gene3D" id="1.20.1600.10">
    <property type="entry name" value="Outer membrane efflux proteins (OEP)"/>
    <property type="match status" value="1"/>
</dbReference>
<evidence type="ECO:0000256" key="2">
    <source>
        <dbReference type="SAM" id="Coils"/>
    </source>
</evidence>
<accession>A0A7X6DCC0</accession>
<feature type="chain" id="PRO_5031205713" evidence="3">
    <location>
        <begin position="37"/>
        <end position="434"/>
    </location>
</feature>
<dbReference type="InterPro" id="IPR003423">
    <property type="entry name" value="OMP_efflux"/>
</dbReference>
<dbReference type="GO" id="GO:0015562">
    <property type="term" value="F:efflux transmembrane transporter activity"/>
    <property type="evidence" value="ECO:0007669"/>
    <property type="project" value="InterPro"/>
</dbReference>
<evidence type="ECO:0000256" key="1">
    <source>
        <dbReference type="ARBA" id="ARBA00007613"/>
    </source>
</evidence>
<sequence length="434" mass="47626">MKKTFSGRPFPPAARRQARGLLAAALIGVGTLSAAAAELGADVQGLLDHARTQNPELALMRAEAEAAARRVEPAAALPDPLLRVELMNVNNYGNDAGFNLLPNKVGETRYTLMQMLPWWGKRDLRRDIATADVRQAQARTAAAWTELSMRIQAAYARYYLAAGNERLTREILDLMKRVEQIAQARYAGGLVVQQDAIRAQLEQTTMRAELIMLESEKRQQRARLNALLARAADAPLAEPLALRPLPPPGALDAGALAERVRAANPQLMAEDARLASAEKSRELTRRNRYPDFSVGLQPTQMGSRITSWGVMLEVNIPLQQGTRRAQEAEAEAMVAAARARSQNLVNQLVGELGETVAMLDAARQSEALASNQTLPQSDLSLRSAIAAYENGRLDFTALLEAQRQIRKARQEQLKAQADARVRLAEIERIVGEPL</sequence>
<dbReference type="AlphaFoldDB" id="A0A7X6DCC0"/>
<reference evidence="4 5" key="1">
    <citation type="journal article" date="2020" name="Nature">
        <title>Bacterial chemolithoautotrophy via manganese oxidation.</title>
        <authorList>
            <person name="Yu H."/>
            <person name="Leadbetter J.R."/>
        </authorList>
    </citation>
    <scope>NUCLEOTIDE SEQUENCE [LARGE SCALE GENOMIC DNA]</scope>
    <source>
        <strain evidence="4 5">RBP-1</strain>
    </source>
</reference>
<dbReference type="Proteomes" id="UP000521868">
    <property type="component" value="Unassembled WGS sequence"/>
</dbReference>
<gene>
    <name evidence="4" type="ORF">RAMLITH_01905</name>
</gene>
<evidence type="ECO:0000313" key="4">
    <source>
        <dbReference type="EMBL" id="NKE64562.1"/>
    </source>
</evidence>